<sequence length="3016" mass="353223">MNESTRLNQSKPKKKNKLIEEEDYDDDEEEEDDFDHTEYGIKYNQSEDIENSNLLYNNSDNNIEEPQEEQKEADKSEQQESESNKDDQESQNMSYHSLNNENNKPDQQEQFIFTQKRNKNRNQRVFSTIRPQLVYEDFSKRGELSKQSSSSSFSSISSEKVIQKLLKLSHQVKHESGSESNPQNSQQPPQPSTYFDIEKGIINQLTQIKEELKEQEKNQLSNSLGLLNTEIKQYEQLIELMLEEELPSNYVKEIDPDQQIVYFNIVTKTSSYEHPLINKFRRVLFEKKFKEDEVDFFKLENRKGIPTKFSHNPIIQYAKKEEKKIEKKKSLLDNQQKVAAAVNVKETLSPDKNQKESALAAAKRQVSKSVYKKQSISTKIQKSIGGMGDIPAKKQPEPVSLFLQHQNIPIINPALMFTDIKIGTLNPKQEFVEFRFKEMMNELSQMKDTNTYRFIKDRIYPAIEEDENDNENKKDQNKEGLTTSQPQENTQKIKQDQAVPNLNLYHKALLTTQSKFNKNSDKKLFNGQLIRNGLSYIVQTANSTARGTSNKQLGHSNNVSGVEFSETTIGAQQSLQNVQENIQDSTTQQQPDNQNQMTQSSRSQQKIGKKESQESSRKLDIANQKIKSGLSTSSVNQTEITTPKHTQLDGENPDFSVQTNEFKPEKQKQQVQYLDIYPIRQERENLIETIERELIIATEYYEYKYGKDLFIQQQIIESQKSFKRANPEDVIFAMNFLNIQINQSQLFWVARAFATLDLPDFWTEIYDEEEEQIVYVNQLTNFHFNIHPSIVFIQKIITEYKRKRDQEAMKRAQQTFAFKHKSYLFTAEYPKTAQNDIINKKDALYYDQMHNLNNTTFQEDLNMIFENRMGIQYSVNLTKLHQKLDKINLYRGDQTTVPIKNKLEYISNTLNNIKRKENKQIAPINPYFDDIYFYVDTEQEVAENKIFSETDISKSKRNKGKHKRSNSNLSDQHMLVLSRELGLNFPEDIHVLILVHEFIETKEQLNNEWRFRHTNKNTFYWFHRKDQKCQIKYPYLQELKDIVQLFQHSLKKDIQKIKINKDNLKYLSMFKSSKQVVLSKIKQESRDFVKKYMAYNSQSKKNDKKLNMDNNDEMLTLSSSEDEKALQVDKKMQKLDAKTDGYQLKHVMNVLRNKSQITEQDIKEKVLFNWPLKFIYKEHKIEDLNQTKEKTSNVKEKKIGMNLKENQKNALKKLKAMTKVVGLTKSSTESLTDLSKKQSIISSATTISIGQKPNSSTSLGSASAISKNLVRQNTNKKQYPPTSYQIMQNPGYFSGKTSQEYYRFFSDSSRSSSSSSNNSSRSSSDSAKNSQSNLDSSQSSLFKFFKSNNEPQVPDSSILEQLVQLQGLPTQNDNDQDQKNQLNVRFEDEAQADQKEQDASNQNNQATDSQQEQEANEYTYQKQVEFDDTINSTQINNDSTQVDISQDQSKSKDKKHGKSGSKKQQRSISSKKSYTKSPLKDGKKKSKKPSISPNKSGQFSVHNQQLYQQNQNNLQLNSKQIGNQKQVKKGSEVNNKNQPISKLQNAASMISKVVSITKPSQEQDKNKVNNQNQQGQSFIRLQETPKDQPKQQSQQQQLQKELTIKKDNENQIGGKDQKQEIANQKQNEQQVNKQEPDQQSVPLVDQKQDQINEKTQDQQNLQQQEIVQKQQEQVEQNTEIKNLQNDQIKDQSTEQNNEKENQNTEIQKAQTNETQSLENQQEPKTEPQTEVPKIDLEKLENFSQNQNEQQNQPQNIPDQANTPIPDQNQISSQKEKEEQTKVEISSPQRNFSSPIMSPQRISSRQSFLKKVEEPLKLDSDPQTPKKSGDGSPTPKSVNQRRGSFRWNRNEQRKSESHIEQQKIAQAKLQEEKKLSKKQEGDKIEDSYKSLFQKHFKVKAKQMNLLQPKINIQESVLSKYINQQDVISEDAQEDVLDRDSDDEKSNNWLYTNQFKNFMAQQNKRGVIVQNKRTNIMIPLNQTVGSIYHQAKTGSFIQNIKLSGIDVHHTSHTVRRESNPVYLYPELKNQQAYLNHQLRNQFYQATIQQQKIKEEILFVDQFNSNFIMKQQGLDQDKQAEVIHKKNEKSLEKSSNDNNQKNKINQIIEKKGTIFPTLQQPTKKLVPHITHKVRLIKTTSNFNFKQNRSLSPKTESLQNNVVTQDNINSPSRKQTQDFSRKQTQEFGRKLTHEITSQQAQELGRGSGINKAFSPKKSIDYVLKISRQQSMASDGSSPKNQRMLESSSPRKKQSSVFNNLDSTANNKRNSSRLENIFQKGNVKENEQSDIVPVESQAIILNEENFKTQIENISKYQDDYSNFKIKQMLSNLLKKMPYVKVDFQNQIINKLKSIPDNPNKKLNSYRVFQVEAQSHLELIKLKYLKKKLDLIAFDFIMSNLRIPKEAKKTIYDSELLKSRMYRKFRNFFRDIRTYLISLQDIFQNLQRMIIDSKFEWKILPKLYGIMTQKFQRQIAKINKENIFEKIVLHYEKKKLKQLLGEQEQNKLQQNENKNQDEELADEIMLSDVESDPEDQNDLNPFSQQFTLVSSKVLNKMIKDQKKKQRKRQKLIKKLEKGLLQKADSDEEQEYAENIKIYKQIQQAKTEDDEAKNNEQIQEREENAILKKVEQKKNIVHIDQLRKEIERQTEKQKQKEIKKQKKKMMEEQDEEDEEDEEYDDFDGENKKKKKGQDEDDSKYNSESSDNESSYFSTESSNSDLDSKGEEMYEENQRINLLLKVFDDPKYIFLFQQFLQNQEKITQLEESNQIWKLLTNQLGHIHTMFRDSVKRVEIFLDYGMATSDLDKMIKRLKIDINREGDLIWIAYFYCGVLLRYSSNFSNDVLQAILQSEEQNDYDSFFMEMLDLNRVKRQFVMIEMNSKNINDYLIYSQWFKFYNNKSGQMFFYNPMLKKKVSSLSQKIFTMQEHFKAIDKYKFIEMIDFIMNKIKDEEEKDLAMQFSQFFKQQPMDSKFNESTNREKKSILHYKSKSQIRGSIRGFIDSNPNLQNSIQKFIYDQNKQIF</sequence>
<feature type="compositionally biased region" description="Low complexity" evidence="2">
    <location>
        <begin position="583"/>
        <end position="600"/>
    </location>
</feature>
<feature type="region of interest" description="Disordered" evidence="2">
    <location>
        <begin position="1307"/>
        <end position="1335"/>
    </location>
</feature>
<feature type="region of interest" description="Disordered" evidence="2">
    <location>
        <begin position="1"/>
        <end position="108"/>
    </location>
</feature>
<feature type="region of interest" description="Disordered" evidence="2">
    <location>
        <begin position="1621"/>
        <end position="1644"/>
    </location>
</feature>
<feature type="compositionally biased region" description="Polar residues" evidence="2">
    <location>
        <begin position="1709"/>
        <end position="1720"/>
    </location>
</feature>
<feature type="compositionally biased region" description="Basic and acidic residues" evidence="2">
    <location>
        <begin position="68"/>
        <end position="88"/>
    </location>
</feature>
<dbReference type="GeneID" id="7841935"/>
<feature type="compositionally biased region" description="Polar residues" evidence="2">
    <location>
        <begin position="2225"/>
        <end position="2243"/>
    </location>
</feature>
<feature type="compositionally biased region" description="Basic and acidic residues" evidence="2">
    <location>
        <begin position="2640"/>
        <end position="2651"/>
    </location>
</feature>
<feature type="compositionally biased region" description="Low complexity" evidence="2">
    <location>
        <begin position="1741"/>
        <end position="1761"/>
    </location>
</feature>
<dbReference type="KEGG" id="tet:TTHERM_00231980"/>
<dbReference type="PANTHER" id="PTHR21723:SF3">
    <property type="entry name" value="PROTEIN RIC-3"/>
    <property type="match status" value="1"/>
</dbReference>
<feature type="region of interest" description="Disordered" evidence="2">
    <location>
        <begin position="463"/>
        <end position="498"/>
    </location>
</feature>
<keyword evidence="1" id="KW-0175">Coiled coil</keyword>
<feature type="compositionally biased region" description="Polar residues" evidence="2">
    <location>
        <begin position="2250"/>
        <end position="2264"/>
    </location>
</feature>
<keyword evidence="4" id="KW-1185">Reference proteome</keyword>
<feature type="compositionally biased region" description="Basic and acidic residues" evidence="2">
    <location>
        <begin position="1868"/>
        <end position="1882"/>
    </location>
</feature>
<feature type="region of interest" description="Disordered" evidence="2">
    <location>
        <begin position="2640"/>
        <end position="2720"/>
    </location>
</feature>
<dbReference type="Proteomes" id="UP000009168">
    <property type="component" value="Unassembled WGS sequence"/>
</dbReference>
<feature type="compositionally biased region" description="Polar residues" evidence="2">
    <location>
        <begin position="1782"/>
        <end position="1806"/>
    </location>
</feature>
<dbReference type="RefSeq" id="XP_001014333.3">
    <property type="nucleotide sequence ID" value="XM_001014333.3"/>
</dbReference>
<feature type="compositionally biased region" description="Basic and acidic residues" evidence="2">
    <location>
        <begin position="2171"/>
        <end position="2181"/>
    </location>
</feature>
<feature type="region of interest" description="Disordered" evidence="2">
    <location>
        <begin position="170"/>
        <end position="194"/>
    </location>
</feature>
<feature type="compositionally biased region" description="Basic and acidic residues" evidence="2">
    <location>
        <begin position="1389"/>
        <end position="1398"/>
    </location>
</feature>
<feature type="coiled-coil region" evidence="1">
    <location>
        <begin position="2487"/>
        <end position="2515"/>
    </location>
</feature>
<feature type="region of interest" description="Disordered" evidence="2">
    <location>
        <begin position="582"/>
        <end position="653"/>
    </location>
</feature>
<feature type="region of interest" description="Disordered" evidence="2">
    <location>
        <begin position="1389"/>
        <end position="1415"/>
    </location>
</feature>
<dbReference type="eggNOG" id="ENOG502SFDV">
    <property type="taxonomic scope" value="Eukaryota"/>
</dbReference>
<feature type="compositionally biased region" description="Polar residues" evidence="2">
    <location>
        <begin position="625"/>
        <end position="645"/>
    </location>
</feature>
<evidence type="ECO:0000313" key="3">
    <source>
        <dbReference type="EMBL" id="EAR94088.3"/>
    </source>
</evidence>
<feature type="compositionally biased region" description="Low complexity" evidence="2">
    <location>
        <begin position="178"/>
        <end position="187"/>
    </location>
</feature>
<feature type="compositionally biased region" description="Basic residues" evidence="2">
    <location>
        <begin position="1452"/>
        <end position="1465"/>
    </location>
</feature>
<feature type="compositionally biased region" description="Low complexity" evidence="2">
    <location>
        <begin position="2694"/>
        <end position="2713"/>
    </location>
</feature>
<feature type="compositionally biased region" description="Acidic residues" evidence="2">
    <location>
        <begin position="20"/>
        <end position="35"/>
    </location>
</feature>
<reference evidence="4" key="1">
    <citation type="journal article" date="2006" name="PLoS Biol.">
        <title>Macronuclear genome sequence of the ciliate Tetrahymena thermophila, a model eukaryote.</title>
        <authorList>
            <person name="Eisen J.A."/>
            <person name="Coyne R.S."/>
            <person name="Wu M."/>
            <person name="Wu D."/>
            <person name="Thiagarajan M."/>
            <person name="Wortman J.R."/>
            <person name="Badger J.H."/>
            <person name="Ren Q."/>
            <person name="Amedeo P."/>
            <person name="Jones K.M."/>
            <person name="Tallon L.J."/>
            <person name="Delcher A.L."/>
            <person name="Salzberg S.L."/>
            <person name="Silva J.C."/>
            <person name="Haas B.J."/>
            <person name="Majoros W.H."/>
            <person name="Farzad M."/>
            <person name="Carlton J.M."/>
            <person name="Smith R.K. Jr."/>
            <person name="Garg J."/>
            <person name="Pearlman R.E."/>
            <person name="Karrer K.M."/>
            <person name="Sun L."/>
            <person name="Manning G."/>
            <person name="Elde N.C."/>
            <person name="Turkewitz A.P."/>
            <person name="Asai D.J."/>
            <person name="Wilkes D.E."/>
            <person name="Wang Y."/>
            <person name="Cai H."/>
            <person name="Collins K."/>
            <person name="Stewart B.A."/>
            <person name="Lee S.R."/>
            <person name="Wilamowska K."/>
            <person name="Weinberg Z."/>
            <person name="Ruzzo W.L."/>
            <person name="Wloga D."/>
            <person name="Gaertig J."/>
            <person name="Frankel J."/>
            <person name="Tsao C.-C."/>
            <person name="Gorovsky M.A."/>
            <person name="Keeling P.J."/>
            <person name="Waller R.F."/>
            <person name="Patron N.J."/>
            <person name="Cherry J.M."/>
            <person name="Stover N.A."/>
            <person name="Krieger C.J."/>
            <person name="del Toro C."/>
            <person name="Ryder H.F."/>
            <person name="Williamson S.C."/>
            <person name="Barbeau R.A."/>
            <person name="Hamilton E.P."/>
            <person name="Orias E."/>
        </authorList>
    </citation>
    <scope>NUCLEOTIDE SEQUENCE [LARGE SCALE GENOMIC DNA]</scope>
    <source>
        <strain evidence="4">SB210</strain>
    </source>
</reference>
<name>Q23BN0_TETTS</name>
<feature type="region of interest" description="Disordered" evidence="2">
    <location>
        <begin position="1681"/>
        <end position="1882"/>
    </location>
</feature>
<feature type="region of interest" description="Disordered" evidence="2">
    <location>
        <begin position="2225"/>
        <end position="2268"/>
    </location>
</feature>
<dbReference type="EMBL" id="GG662718">
    <property type="protein sequence ID" value="EAR94088.3"/>
    <property type="molecule type" value="Genomic_DNA"/>
</dbReference>
<evidence type="ECO:0000256" key="1">
    <source>
        <dbReference type="SAM" id="Coils"/>
    </source>
</evidence>
<feature type="compositionally biased region" description="Polar residues" evidence="2">
    <location>
        <begin position="480"/>
        <end position="492"/>
    </location>
</feature>
<feature type="coiled-coil region" evidence="1">
    <location>
        <begin position="198"/>
        <end position="244"/>
    </location>
</feature>
<dbReference type="PANTHER" id="PTHR21723">
    <property type="entry name" value="RESISTANCE TO INHIBITORS OF CHOLINESTERASE PROTEIN 3 RIC3"/>
    <property type="match status" value="1"/>
</dbReference>
<feature type="compositionally biased region" description="Basic and acidic residues" evidence="2">
    <location>
        <begin position="1687"/>
        <end position="1702"/>
    </location>
</feature>
<feature type="region of interest" description="Disordered" evidence="2">
    <location>
        <begin position="1433"/>
        <end position="1498"/>
    </location>
</feature>
<evidence type="ECO:0000256" key="2">
    <source>
        <dbReference type="SAM" id="MobiDB-lite"/>
    </source>
</evidence>
<dbReference type="GO" id="GO:0034394">
    <property type="term" value="P:protein localization to cell surface"/>
    <property type="evidence" value="ECO:0007669"/>
    <property type="project" value="TreeGrafter"/>
</dbReference>
<feature type="compositionally biased region" description="Acidic residues" evidence="2">
    <location>
        <begin position="2661"/>
        <end position="2676"/>
    </location>
</feature>
<feature type="compositionally biased region" description="Basic and acidic residues" evidence="2">
    <location>
        <begin position="1721"/>
        <end position="1740"/>
    </location>
</feature>
<protein>
    <submittedName>
        <fullName evidence="3">WW domain protein</fullName>
    </submittedName>
</protein>
<feature type="compositionally biased region" description="Polar residues" evidence="2">
    <location>
        <begin position="90"/>
        <end position="102"/>
    </location>
</feature>
<gene>
    <name evidence="3" type="ORF">TTHERM_00231980</name>
</gene>
<feature type="compositionally biased region" description="Low complexity" evidence="2">
    <location>
        <begin position="51"/>
        <end position="61"/>
    </location>
</feature>
<dbReference type="HOGENOM" id="CLU_225950_0_0_1"/>
<feature type="compositionally biased region" description="Polar residues" evidence="2">
    <location>
        <begin position="1433"/>
        <end position="1443"/>
    </location>
</feature>
<feature type="compositionally biased region" description="Basic and acidic residues" evidence="2">
    <location>
        <begin position="1809"/>
        <end position="1819"/>
    </location>
</feature>
<dbReference type="InParanoid" id="Q23BN0"/>
<feature type="compositionally biased region" description="Basic and acidic residues" evidence="2">
    <location>
        <begin position="608"/>
        <end position="620"/>
    </location>
</feature>
<dbReference type="InterPro" id="IPR026160">
    <property type="entry name" value="Ric3"/>
</dbReference>
<feature type="compositionally biased region" description="Basic and acidic residues" evidence="2">
    <location>
        <begin position="1847"/>
        <end position="1860"/>
    </location>
</feature>
<accession>Q23BN0</accession>
<feature type="region of interest" description="Disordered" evidence="2">
    <location>
        <begin position="2141"/>
        <end position="2181"/>
    </location>
</feature>
<feature type="compositionally biased region" description="Polar residues" evidence="2">
    <location>
        <begin position="1399"/>
        <end position="1415"/>
    </location>
</feature>
<feature type="compositionally biased region" description="Low complexity" evidence="2">
    <location>
        <begin position="1623"/>
        <end position="1633"/>
    </location>
</feature>
<feature type="compositionally biased region" description="Polar residues" evidence="2">
    <location>
        <begin position="2141"/>
        <end position="2170"/>
    </location>
</feature>
<feature type="compositionally biased region" description="Polar residues" evidence="2">
    <location>
        <begin position="1"/>
        <end position="10"/>
    </location>
</feature>
<organism evidence="3 4">
    <name type="scientific">Tetrahymena thermophila (strain SB210)</name>
    <dbReference type="NCBI Taxonomy" id="312017"/>
    <lineage>
        <taxon>Eukaryota</taxon>
        <taxon>Sar</taxon>
        <taxon>Alveolata</taxon>
        <taxon>Ciliophora</taxon>
        <taxon>Intramacronucleata</taxon>
        <taxon>Oligohymenophorea</taxon>
        <taxon>Hymenostomatida</taxon>
        <taxon>Tetrahymenina</taxon>
        <taxon>Tetrahymenidae</taxon>
        <taxon>Tetrahymena</taxon>
    </lineage>
</organism>
<feature type="compositionally biased region" description="Polar residues" evidence="2">
    <location>
        <begin position="1762"/>
        <end position="1772"/>
    </location>
</feature>
<proteinExistence type="predicted"/>
<evidence type="ECO:0000313" key="4">
    <source>
        <dbReference type="Proteomes" id="UP000009168"/>
    </source>
</evidence>